<dbReference type="InterPro" id="IPR029056">
    <property type="entry name" value="Ribokinase-like"/>
</dbReference>
<evidence type="ECO:0000259" key="4">
    <source>
        <dbReference type="Pfam" id="PF10137"/>
    </source>
</evidence>
<dbReference type="Gene3D" id="3.40.1190.20">
    <property type="match status" value="1"/>
</dbReference>
<keyword evidence="1" id="KW-0808">Transferase</keyword>
<dbReference type="SUPFAM" id="SSF53613">
    <property type="entry name" value="Ribokinase-like"/>
    <property type="match status" value="1"/>
</dbReference>
<dbReference type="PANTHER" id="PTHR10584">
    <property type="entry name" value="SUGAR KINASE"/>
    <property type="match status" value="1"/>
</dbReference>
<dbReference type="Pfam" id="PF00294">
    <property type="entry name" value="PfkB"/>
    <property type="match status" value="1"/>
</dbReference>
<dbReference type="InterPro" id="IPR019302">
    <property type="entry name" value="CAP12/PCTIR_TIR_dom"/>
</dbReference>
<sequence>MTDFPIRIDNRADLAGFALDVVGVGALNLDYLVSAPPSTPDSSPRPLTDRLSRLVERTGPPVEPGTERAVDAQTIHAAIEAAGFARPETSLGGTSFSLGGSAFNAIFAIAQTQVGLRLGYVGVAGRVPVIGLSTVAQLEALGIDHRFVFQDNEHLCGICLSLAEDGDRTLLTHAGANEYLADHLDREFDRVVGYLAGARVVHVTSFLDDRTPGRLLRVLRAVKEVASGTAICFDPGHVWSAAASDEIEAMLGLSDYLLVNYREFRELGRHVPGESDETVAARLVARTAGGTGVVVVKLPTGIWSYHQETGKLVSDFYAQVQVAPADIRDATGAGDVFAAGLLAVLTSDRLQVELGSLLGMRLARHKLRHVGSAGHAQFAEVTRDFIRSLASERRPGGLPNGVFIAHGAHPEWLAVQRFIEERFELPVYSFESGSWGGRQVTEALADYLERCGFAICVLTAEDFTGDGRRLARQNVVHEVGLFQGRHGFDRVMVLAEEGCDFVPQAAEPYTISFPRNGISRTFYQLDEMIRAQGFGVVES</sequence>
<gene>
    <name evidence="5" type="ORF">H4W31_007739</name>
</gene>
<proteinExistence type="predicted"/>
<dbReference type="InterPro" id="IPR011611">
    <property type="entry name" value="PfkB_dom"/>
</dbReference>
<organism evidence="5 6">
    <name type="scientific">Plantactinospora soyae</name>
    <dbReference type="NCBI Taxonomy" id="1544732"/>
    <lineage>
        <taxon>Bacteria</taxon>
        <taxon>Bacillati</taxon>
        <taxon>Actinomycetota</taxon>
        <taxon>Actinomycetes</taxon>
        <taxon>Micromonosporales</taxon>
        <taxon>Micromonosporaceae</taxon>
        <taxon>Plantactinospora</taxon>
    </lineage>
</organism>
<accession>A0A927MFH3</accession>
<dbReference type="EMBL" id="JADBEB010000001">
    <property type="protein sequence ID" value="MBE1492101.1"/>
    <property type="molecule type" value="Genomic_DNA"/>
</dbReference>
<keyword evidence="2 5" id="KW-0418">Kinase</keyword>
<protein>
    <submittedName>
        <fullName evidence="5">Sugar/nucleoside kinase (Ribokinase family)</fullName>
    </submittedName>
</protein>
<feature type="domain" description="Carbohydrate kinase PfkB" evidence="3">
    <location>
        <begin position="93"/>
        <end position="347"/>
    </location>
</feature>
<dbReference type="PANTHER" id="PTHR10584:SF166">
    <property type="entry name" value="RIBOKINASE"/>
    <property type="match status" value="1"/>
</dbReference>
<evidence type="ECO:0000313" key="6">
    <source>
        <dbReference type="Proteomes" id="UP000649753"/>
    </source>
</evidence>
<evidence type="ECO:0000256" key="2">
    <source>
        <dbReference type="ARBA" id="ARBA00022777"/>
    </source>
</evidence>
<comment type="caution">
    <text evidence="5">The sequence shown here is derived from an EMBL/GenBank/DDBJ whole genome shotgun (WGS) entry which is preliminary data.</text>
</comment>
<evidence type="ECO:0000259" key="3">
    <source>
        <dbReference type="Pfam" id="PF00294"/>
    </source>
</evidence>
<reference evidence="5" key="1">
    <citation type="submission" date="2020-10" db="EMBL/GenBank/DDBJ databases">
        <title>Sequencing the genomes of 1000 actinobacteria strains.</title>
        <authorList>
            <person name="Klenk H.-P."/>
        </authorList>
    </citation>
    <scope>NUCLEOTIDE SEQUENCE</scope>
    <source>
        <strain evidence="5">DSM 46832</strain>
    </source>
</reference>
<evidence type="ECO:0000256" key="1">
    <source>
        <dbReference type="ARBA" id="ARBA00022679"/>
    </source>
</evidence>
<dbReference type="GO" id="GO:0016301">
    <property type="term" value="F:kinase activity"/>
    <property type="evidence" value="ECO:0007669"/>
    <property type="project" value="UniProtKB-KW"/>
</dbReference>
<dbReference type="RefSeq" id="WP_318783644.1">
    <property type="nucleotide sequence ID" value="NZ_JADBEB010000001.1"/>
</dbReference>
<evidence type="ECO:0000313" key="5">
    <source>
        <dbReference type="EMBL" id="MBE1492101.1"/>
    </source>
</evidence>
<dbReference type="Pfam" id="PF10137">
    <property type="entry name" value="CAP12-PCTIR_TIR"/>
    <property type="match status" value="1"/>
</dbReference>
<dbReference type="GO" id="GO:0050135">
    <property type="term" value="F:NADP+ nucleosidase activity"/>
    <property type="evidence" value="ECO:0007669"/>
    <property type="project" value="InterPro"/>
</dbReference>
<dbReference type="AlphaFoldDB" id="A0A927MFH3"/>
<feature type="domain" description="CD-NTase-associated protein 12/Pycsar effector protein TIR" evidence="4">
    <location>
        <begin position="402"/>
        <end position="499"/>
    </location>
</feature>
<keyword evidence="6" id="KW-1185">Reference proteome</keyword>
<dbReference type="Proteomes" id="UP000649753">
    <property type="component" value="Unassembled WGS sequence"/>
</dbReference>
<name>A0A927MFH3_9ACTN</name>